<dbReference type="HAMAP" id="MF_00204">
    <property type="entry name" value="UvrB"/>
    <property type="match status" value="1"/>
</dbReference>
<keyword evidence="19" id="KW-1185">Reference proteome</keyword>
<dbReference type="InterPro" id="IPR001650">
    <property type="entry name" value="Helicase_C-like"/>
</dbReference>
<feature type="domain" description="Helicase ATP-binding" evidence="16">
    <location>
        <begin position="25"/>
        <end position="159"/>
    </location>
</feature>
<dbReference type="AlphaFoldDB" id="A0A402B1I6"/>
<evidence type="ECO:0000256" key="13">
    <source>
        <dbReference type="RuleBase" id="RU003587"/>
    </source>
</evidence>
<dbReference type="GO" id="GO:0009380">
    <property type="term" value="C:excinuclease repair complex"/>
    <property type="evidence" value="ECO:0007669"/>
    <property type="project" value="InterPro"/>
</dbReference>
<dbReference type="SUPFAM" id="SSF46600">
    <property type="entry name" value="C-terminal UvrC-binding domain of UvrB"/>
    <property type="match status" value="1"/>
</dbReference>
<dbReference type="Pfam" id="PF12344">
    <property type="entry name" value="UvrB"/>
    <property type="match status" value="1"/>
</dbReference>
<dbReference type="SUPFAM" id="SSF52540">
    <property type="entry name" value="P-loop containing nucleoside triphosphate hydrolases"/>
    <property type="match status" value="2"/>
</dbReference>
<dbReference type="InterPro" id="IPR024759">
    <property type="entry name" value="UvrB_YAD/RRR_dom"/>
</dbReference>
<keyword evidence="5 12" id="KW-0227">DNA damage</keyword>
<dbReference type="InterPro" id="IPR036876">
    <property type="entry name" value="UVR_dom_sf"/>
</dbReference>
<dbReference type="CDD" id="cd17916">
    <property type="entry name" value="DEXHc_UvrB"/>
    <property type="match status" value="1"/>
</dbReference>
<dbReference type="SMART" id="SM00487">
    <property type="entry name" value="DEXDc"/>
    <property type="match status" value="1"/>
</dbReference>
<dbReference type="EMBL" id="BIFT01000001">
    <property type="protein sequence ID" value="GCE25235.1"/>
    <property type="molecule type" value="Genomic_DNA"/>
</dbReference>
<evidence type="ECO:0000256" key="12">
    <source>
        <dbReference type="HAMAP-Rule" id="MF_00204"/>
    </source>
</evidence>
<keyword evidence="14" id="KW-0175">Coiled coil</keyword>
<evidence type="ECO:0000256" key="1">
    <source>
        <dbReference type="ARBA" id="ARBA00004496"/>
    </source>
</evidence>
<organism evidence="18 19">
    <name type="scientific">Dictyobacter alpinus</name>
    <dbReference type="NCBI Taxonomy" id="2014873"/>
    <lineage>
        <taxon>Bacteria</taxon>
        <taxon>Bacillati</taxon>
        <taxon>Chloroflexota</taxon>
        <taxon>Ktedonobacteria</taxon>
        <taxon>Ktedonobacterales</taxon>
        <taxon>Dictyobacteraceae</taxon>
        <taxon>Dictyobacter</taxon>
    </lineage>
</organism>
<dbReference type="CDD" id="cd18790">
    <property type="entry name" value="SF2_C_UvrB"/>
    <property type="match status" value="1"/>
</dbReference>
<protein>
    <recommendedName>
        <fullName evidence="11 12">UvrABC system protein B</fullName>
        <shortName evidence="12">Protein UvrB</shortName>
    </recommendedName>
    <alternativeName>
        <fullName evidence="12">Excinuclease ABC subunit B</fullName>
    </alternativeName>
</protein>
<dbReference type="InterPro" id="IPR001943">
    <property type="entry name" value="UVR_dom"/>
</dbReference>
<dbReference type="GO" id="GO:0005524">
    <property type="term" value="F:ATP binding"/>
    <property type="evidence" value="ECO:0007669"/>
    <property type="project" value="UniProtKB-UniRule"/>
</dbReference>
<dbReference type="GO" id="GO:0003677">
    <property type="term" value="F:DNA binding"/>
    <property type="evidence" value="ECO:0007669"/>
    <property type="project" value="UniProtKB-UniRule"/>
</dbReference>
<dbReference type="Gene3D" id="3.40.50.300">
    <property type="entry name" value="P-loop containing nucleotide triphosphate hydrolases"/>
    <property type="match status" value="3"/>
</dbReference>
<keyword evidence="8 12" id="KW-0267">Excision nuclease</keyword>
<dbReference type="GO" id="GO:0009381">
    <property type="term" value="F:excinuclease ABC activity"/>
    <property type="evidence" value="ECO:0007669"/>
    <property type="project" value="UniProtKB-UniRule"/>
</dbReference>
<comment type="similarity">
    <text evidence="2 12 13">Belongs to the UvrB family.</text>
</comment>
<dbReference type="GO" id="GO:0016887">
    <property type="term" value="F:ATP hydrolysis activity"/>
    <property type="evidence" value="ECO:0007669"/>
    <property type="project" value="InterPro"/>
</dbReference>
<evidence type="ECO:0000256" key="4">
    <source>
        <dbReference type="ARBA" id="ARBA00022741"/>
    </source>
</evidence>
<feature type="domain" description="UVR" evidence="15">
    <location>
        <begin position="624"/>
        <end position="659"/>
    </location>
</feature>
<dbReference type="NCBIfam" id="TIGR00631">
    <property type="entry name" value="uvrb"/>
    <property type="match status" value="1"/>
</dbReference>
<dbReference type="GO" id="GO:0006289">
    <property type="term" value="P:nucleotide-excision repair"/>
    <property type="evidence" value="ECO:0007669"/>
    <property type="project" value="UniProtKB-UniRule"/>
</dbReference>
<dbReference type="NCBIfam" id="NF003673">
    <property type="entry name" value="PRK05298.1"/>
    <property type="match status" value="1"/>
</dbReference>
<comment type="subunit">
    <text evidence="10 12 13">Forms a heterotetramer with UvrA during the search for lesions. Interacts with UvrC in an incision complex.</text>
</comment>
<dbReference type="Proteomes" id="UP000287171">
    <property type="component" value="Unassembled WGS sequence"/>
</dbReference>
<dbReference type="PROSITE" id="PS50151">
    <property type="entry name" value="UVR"/>
    <property type="match status" value="1"/>
</dbReference>
<dbReference type="PROSITE" id="PS51194">
    <property type="entry name" value="HELICASE_CTER"/>
    <property type="match status" value="1"/>
</dbReference>
<reference evidence="19" key="1">
    <citation type="submission" date="2018-12" db="EMBL/GenBank/DDBJ databases">
        <title>Tengunoibacter tsumagoiensis gen. nov., sp. nov., Dictyobacter kobayashii sp. nov., D. alpinus sp. nov., and D. joshuensis sp. nov. and description of Dictyobacteraceae fam. nov. within the order Ktedonobacterales isolated from Tengu-no-mugimeshi.</title>
        <authorList>
            <person name="Wang C.M."/>
            <person name="Zheng Y."/>
            <person name="Sakai Y."/>
            <person name="Toyoda A."/>
            <person name="Minakuchi Y."/>
            <person name="Abe K."/>
            <person name="Yokota A."/>
            <person name="Yabe S."/>
        </authorList>
    </citation>
    <scope>NUCLEOTIDE SEQUENCE [LARGE SCALE GENOMIC DNA]</scope>
    <source>
        <strain evidence="19">Uno16</strain>
    </source>
</reference>
<feature type="binding site" evidence="12">
    <location>
        <begin position="38"/>
        <end position="45"/>
    </location>
    <ligand>
        <name>ATP</name>
        <dbReference type="ChEBI" id="CHEBI:30616"/>
    </ligand>
</feature>
<evidence type="ECO:0000256" key="10">
    <source>
        <dbReference type="ARBA" id="ARBA00026033"/>
    </source>
</evidence>
<keyword evidence="9 12" id="KW-0234">DNA repair</keyword>
<name>A0A402B1I6_9CHLR</name>
<evidence type="ECO:0000256" key="6">
    <source>
        <dbReference type="ARBA" id="ARBA00022769"/>
    </source>
</evidence>
<keyword evidence="7 12" id="KW-0067">ATP-binding</keyword>
<evidence type="ECO:0000256" key="7">
    <source>
        <dbReference type="ARBA" id="ARBA00022840"/>
    </source>
</evidence>
<dbReference type="RefSeq" id="WP_126625835.1">
    <property type="nucleotide sequence ID" value="NZ_BIFT01000001.1"/>
</dbReference>
<evidence type="ECO:0000256" key="5">
    <source>
        <dbReference type="ARBA" id="ARBA00022763"/>
    </source>
</evidence>
<evidence type="ECO:0000256" key="2">
    <source>
        <dbReference type="ARBA" id="ARBA00008533"/>
    </source>
</evidence>
<dbReference type="InterPro" id="IPR006935">
    <property type="entry name" value="Helicase/UvrB_N"/>
</dbReference>
<feature type="coiled-coil region" evidence="14">
    <location>
        <begin position="620"/>
        <end position="647"/>
    </location>
</feature>
<dbReference type="InterPro" id="IPR041471">
    <property type="entry name" value="UvrB_inter"/>
</dbReference>
<evidence type="ECO:0000313" key="19">
    <source>
        <dbReference type="Proteomes" id="UP000287171"/>
    </source>
</evidence>
<dbReference type="Pfam" id="PF04851">
    <property type="entry name" value="ResIII"/>
    <property type="match status" value="1"/>
</dbReference>
<evidence type="ECO:0000256" key="8">
    <source>
        <dbReference type="ARBA" id="ARBA00022881"/>
    </source>
</evidence>
<keyword evidence="6 12" id="KW-0228">DNA excision</keyword>
<evidence type="ECO:0000259" key="17">
    <source>
        <dbReference type="PROSITE" id="PS51194"/>
    </source>
</evidence>
<comment type="domain">
    <text evidence="12">The beta-hairpin motif is involved in DNA binding.</text>
</comment>
<comment type="subcellular location">
    <subcellularLocation>
        <location evidence="1 12 13">Cytoplasm</location>
    </subcellularLocation>
</comment>
<dbReference type="InterPro" id="IPR004807">
    <property type="entry name" value="UvrB"/>
</dbReference>
<dbReference type="InterPro" id="IPR014001">
    <property type="entry name" value="Helicase_ATP-bd"/>
</dbReference>
<evidence type="ECO:0000256" key="3">
    <source>
        <dbReference type="ARBA" id="ARBA00022490"/>
    </source>
</evidence>
<evidence type="ECO:0000256" key="9">
    <source>
        <dbReference type="ARBA" id="ARBA00023204"/>
    </source>
</evidence>
<keyword evidence="4 12" id="KW-0547">Nucleotide-binding</keyword>
<evidence type="ECO:0000256" key="14">
    <source>
        <dbReference type="SAM" id="Coils"/>
    </source>
</evidence>
<keyword evidence="12 13" id="KW-0742">SOS response</keyword>
<dbReference type="OrthoDB" id="9806651at2"/>
<evidence type="ECO:0000256" key="11">
    <source>
        <dbReference type="ARBA" id="ARBA00029504"/>
    </source>
</evidence>
<accession>A0A402B1I6</accession>
<comment type="function">
    <text evidence="12">The UvrABC repair system catalyzes the recognition and processing of DNA lesions. A damage recognition complex composed of 2 UvrA and 2 UvrB subunits scans DNA for abnormalities. Upon binding of the UvrA(2)B(2) complex to a putative damaged site, the DNA wraps around one UvrB monomer. DNA wrap is dependent on ATP binding by UvrB and probably causes local melting of the DNA helix, facilitating insertion of UvrB beta-hairpin between the DNA strands. Then UvrB probes one DNA strand for the presence of a lesion. If a lesion is found the UvrA subunits dissociate and the UvrB-DNA preincision complex is formed. This complex is subsequently bound by UvrC and the second UvrB is released. If no lesion is found, the DNA wraps around the other UvrB subunit that will check the other stand for damage.</text>
</comment>
<keyword evidence="3 12" id="KW-0963">Cytoplasm</keyword>
<dbReference type="Pfam" id="PF02151">
    <property type="entry name" value="UVR"/>
    <property type="match status" value="1"/>
</dbReference>
<feature type="domain" description="Helicase C-terminal" evidence="17">
    <location>
        <begin position="428"/>
        <end position="594"/>
    </location>
</feature>
<evidence type="ECO:0000313" key="18">
    <source>
        <dbReference type="EMBL" id="GCE25235.1"/>
    </source>
</evidence>
<dbReference type="Pfam" id="PF17757">
    <property type="entry name" value="UvrB_inter"/>
    <property type="match status" value="1"/>
</dbReference>
<evidence type="ECO:0000259" key="15">
    <source>
        <dbReference type="PROSITE" id="PS50151"/>
    </source>
</evidence>
<dbReference type="Pfam" id="PF00271">
    <property type="entry name" value="Helicase_C"/>
    <property type="match status" value="1"/>
</dbReference>
<dbReference type="GO" id="GO:0009432">
    <property type="term" value="P:SOS response"/>
    <property type="evidence" value="ECO:0007669"/>
    <property type="project" value="UniProtKB-UniRule"/>
</dbReference>
<comment type="caution">
    <text evidence="18">The sequence shown here is derived from an EMBL/GenBank/DDBJ whole genome shotgun (WGS) entry which is preliminary data.</text>
</comment>
<dbReference type="SMART" id="SM00490">
    <property type="entry name" value="HELICc"/>
    <property type="match status" value="1"/>
</dbReference>
<evidence type="ECO:0000259" key="16">
    <source>
        <dbReference type="PROSITE" id="PS51192"/>
    </source>
</evidence>
<dbReference type="PANTHER" id="PTHR24029:SF0">
    <property type="entry name" value="UVRABC SYSTEM PROTEIN B"/>
    <property type="match status" value="1"/>
</dbReference>
<dbReference type="GO" id="GO:0005737">
    <property type="term" value="C:cytoplasm"/>
    <property type="evidence" value="ECO:0007669"/>
    <property type="project" value="UniProtKB-SubCell"/>
</dbReference>
<feature type="short sequence motif" description="Beta-hairpin" evidence="12">
    <location>
        <begin position="91"/>
        <end position="114"/>
    </location>
</feature>
<proteinExistence type="inferred from homology"/>
<dbReference type="Gene3D" id="4.10.860.10">
    <property type="entry name" value="UVR domain"/>
    <property type="match status" value="1"/>
</dbReference>
<sequence length="662" mass="76031">MPAFKVEAPFEPTGDQPEAITRIAENIANGDKYQTLLGVTGSGKTYTVAKIVEKLQRPTLVLAPNKTLAAQLYSEYKEFFPNNAVEYFVSYYDYYQPEAYIARTDTYVEKESMLNEEIEKLRLSATRSLFERRDVLIVASVSCIYGLGSPEEYGEVVMTLKVGEERRRDKILRHLTEIQYERNDANFVRGRFRVRGDVLEIFPAYEDVAVRIEFFGDEIERMTDIDPLTGEILNKRMRLDIYPAKHWVTTRERLFKSIELIDAELEEQLKVFESEGKLLEAARLKQRTNFDMEMLRETGFCSGVENYSRHLAGRGPGEQPWTLLDYMPDDFLMVVDESHVALPQVRGMFAGDRSRKQVLVDYGFRLPSAMDNRPLTFPEFEGELKQALFVSATPGPYEYEHSQEIVEQLIRPTGLMDPEISVRPTKGQIDDLIDEIRQRVAKNQRVLVTTLTKKMAEDLADYMQELNIKVHYLHSEIDTIERIEILRDLRLGVYDVVVGINLLREGLDLPEVSLVAILDADKEGFLRSEGSLIQIIGRAARHVEGSVIMYADRTTRSMQRAIDETNRRRKLQGEYNEEHHITPRGIKKEVKDLTERLKAISKTDEAGAKSPAALLAGIPKDEALRLIKDLESQMRNAAKQLEFEKAGQLRDQIIELRRSMLE</sequence>
<gene>
    <name evidence="12 18" type="primary">uvrB</name>
    <name evidence="18" type="ORF">KDA_07190</name>
</gene>
<dbReference type="PROSITE" id="PS51192">
    <property type="entry name" value="HELICASE_ATP_BIND_1"/>
    <property type="match status" value="1"/>
</dbReference>
<dbReference type="PANTHER" id="PTHR24029">
    <property type="entry name" value="UVRABC SYSTEM PROTEIN B"/>
    <property type="match status" value="1"/>
</dbReference>
<dbReference type="InterPro" id="IPR027417">
    <property type="entry name" value="P-loop_NTPase"/>
</dbReference>